<dbReference type="EMBL" id="JANJQO010000688">
    <property type="protein sequence ID" value="KAJ2975597.1"/>
    <property type="molecule type" value="Genomic_DNA"/>
</dbReference>
<sequence>MAAATTRSLIAAMNANTSSPTLAAMLAFLKAATTVFSAAWSEHEDVDDENGDATNPRLAALLPNTSASHPGNRLRAQLSGVILPPSNETSDDGVVPPLLLQQCRKLGSDIVLRLDHLAERRQRQEEETVTGWSLEDLVVLGERLDTLIQRVRDLENCPLPAGELARLEKQLSCRHAPFAPPCDEYYHLDSTSSNHGAGQGEKRDPYEEQRKQSRALRQNIHPANRPRQVPADILHDFILEGLAYKSMHDRADEVTEAYASTFDWVFADVPESSSLSQGHNVKHSVKKWLTTTEAGPIYWITGKPGSGKSTFIRYLFQHEETIQCLQDWSGAQEPPCLVAGFFFWTSGSREQRSQTGLLRSLLHQLLSAHPEYIAKSFPTLWKKLCAMPTKERIKLRLDWTVEELLPAFLTFISTASAKMKICLFVDGMDEFEGNHADIIDLFKSLATGPGATNVKMCLSSRPWAVFQDAFEFAVPNLKLQELTYGDMQQYVSENLQHSSQVRAILQRDAVKGAKFLQSVIERADGVFLWVRLAVDKILERFVTGEGLEGLDTLLQTLPSDLDELFAKLLFEDQTADQLQQSASLYSLMRAREEVADFVRNDSANSLTVWELAFALDKAEDALVIDKLPVEEVTDEYIQERGEATIATINQRFAGLLDFHFRKREGNLRIIRGKKRKGRNEPTARDKARSRIVYIHRTVRDWLVFSTGIHEKLMAQLAPDFDPNLRLLRSYVLQMKRPLGIIEHHRMLDDWWPGITLALTHARYIKHDPESLQRPFVNELSETIGWWWEVFVERAESEVVVLVGVPLGCLEEERVSKTVVSWEAGAKRKVARVQQVTYGISDGVSGLEPGWGILMKAGVGACAISNGSYRRGRGGSGSLVYQREVDECLLGTAGVGMTQTLAKLCAAGAGEVSGLTSPKPKA</sequence>
<keyword evidence="2" id="KW-1185">Reference proteome</keyword>
<dbReference type="Proteomes" id="UP001143910">
    <property type="component" value="Unassembled WGS sequence"/>
</dbReference>
<evidence type="ECO:0000313" key="1">
    <source>
        <dbReference type="EMBL" id="KAJ2975597.1"/>
    </source>
</evidence>
<reference evidence="1" key="1">
    <citation type="submission" date="2022-08" db="EMBL/GenBank/DDBJ databases">
        <title>Genome Sequence of Lecanicillium fungicola.</title>
        <authorList>
            <person name="Buettner E."/>
        </authorList>
    </citation>
    <scope>NUCLEOTIDE SEQUENCE</scope>
    <source>
        <strain evidence="1">Babe33</strain>
    </source>
</reference>
<protein>
    <submittedName>
        <fullName evidence="1">Uncharacterized protein</fullName>
    </submittedName>
</protein>
<name>A0ACC1N8L1_9HYPO</name>
<proteinExistence type="predicted"/>
<gene>
    <name evidence="1" type="ORF">NQ176_g5433</name>
</gene>
<organism evidence="1 2">
    <name type="scientific">Zarea fungicola</name>
    <dbReference type="NCBI Taxonomy" id="93591"/>
    <lineage>
        <taxon>Eukaryota</taxon>
        <taxon>Fungi</taxon>
        <taxon>Dikarya</taxon>
        <taxon>Ascomycota</taxon>
        <taxon>Pezizomycotina</taxon>
        <taxon>Sordariomycetes</taxon>
        <taxon>Hypocreomycetidae</taxon>
        <taxon>Hypocreales</taxon>
        <taxon>Cordycipitaceae</taxon>
        <taxon>Zarea</taxon>
    </lineage>
</organism>
<accession>A0ACC1N8L1</accession>
<comment type="caution">
    <text evidence="1">The sequence shown here is derived from an EMBL/GenBank/DDBJ whole genome shotgun (WGS) entry which is preliminary data.</text>
</comment>
<evidence type="ECO:0000313" key="2">
    <source>
        <dbReference type="Proteomes" id="UP001143910"/>
    </source>
</evidence>